<evidence type="ECO:0000313" key="1">
    <source>
        <dbReference type="EMBL" id="KAI3813297.1"/>
    </source>
</evidence>
<reference evidence="2" key="1">
    <citation type="journal article" date="2022" name="Mol. Ecol. Resour.">
        <title>The genomes of chicory, endive, great burdock and yacon provide insights into Asteraceae palaeo-polyploidization history and plant inulin production.</title>
        <authorList>
            <person name="Fan W."/>
            <person name="Wang S."/>
            <person name="Wang H."/>
            <person name="Wang A."/>
            <person name="Jiang F."/>
            <person name="Liu H."/>
            <person name="Zhao H."/>
            <person name="Xu D."/>
            <person name="Zhang Y."/>
        </authorList>
    </citation>
    <scope>NUCLEOTIDE SEQUENCE [LARGE SCALE GENOMIC DNA]</scope>
    <source>
        <strain evidence="2">cv. Yunnan</strain>
    </source>
</reference>
<comment type="caution">
    <text evidence="1">The sequence shown here is derived from an EMBL/GenBank/DDBJ whole genome shotgun (WGS) entry which is preliminary data.</text>
</comment>
<evidence type="ECO:0000313" key="2">
    <source>
        <dbReference type="Proteomes" id="UP001056120"/>
    </source>
</evidence>
<protein>
    <submittedName>
        <fullName evidence="1">Uncharacterized protein</fullName>
    </submittedName>
</protein>
<proteinExistence type="predicted"/>
<accession>A0ACB9J212</accession>
<name>A0ACB9J212_9ASTR</name>
<dbReference type="Proteomes" id="UP001056120">
    <property type="component" value="Linkage Group LG06"/>
</dbReference>
<sequence>MYKYEAIGESDYMLEFDATGDVTQDSALVDIDDDFLCTRPDGEGMKKVRKFDLTSLFLSQLLDELQKSGCFESWGTHDVLIEALGTEEQRGHVRGMGKFVKPLQYFFEPKTVKKYSVDERFNKIEEELQTLKRGMNNVSEGASCQMGEHEEDFEDEPLEELLVSLGYKCENIEVMMEVSIQGEALLPIPLEEEFITNVKDAVGHILTWPRHLVIRCSDLYLFEKIRNGLKRNHGICFVSLTATSPRDRKTKSRNIDDASRSVAERLSKRKDNDIILIPYNPRSYNLGTPTKAACWLLKFYRFVSIVRLTWKLSVFFRTNTFVADLKSK</sequence>
<organism evidence="1 2">
    <name type="scientific">Smallanthus sonchifolius</name>
    <dbReference type="NCBI Taxonomy" id="185202"/>
    <lineage>
        <taxon>Eukaryota</taxon>
        <taxon>Viridiplantae</taxon>
        <taxon>Streptophyta</taxon>
        <taxon>Embryophyta</taxon>
        <taxon>Tracheophyta</taxon>
        <taxon>Spermatophyta</taxon>
        <taxon>Magnoliopsida</taxon>
        <taxon>eudicotyledons</taxon>
        <taxon>Gunneridae</taxon>
        <taxon>Pentapetalae</taxon>
        <taxon>asterids</taxon>
        <taxon>campanulids</taxon>
        <taxon>Asterales</taxon>
        <taxon>Asteraceae</taxon>
        <taxon>Asteroideae</taxon>
        <taxon>Heliantheae alliance</taxon>
        <taxon>Millerieae</taxon>
        <taxon>Smallanthus</taxon>
    </lineage>
</organism>
<dbReference type="EMBL" id="CM042023">
    <property type="protein sequence ID" value="KAI3813297.1"/>
    <property type="molecule type" value="Genomic_DNA"/>
</dbReference>
<gene>
    <name evidence="1" type="ORF">L1987_18017</name>
</gene>
<keyword evidence="2" id="KW-1185">Reference proteome</keyword>
<reference evidence="1 2" key="2">
    <citation type="journal article" date="2022" name="Mol. Ecol. Resour.">
        <title>The genomes of chicory, endive, great burdock and yacon provide insights into Asteraceae paleo-polyploidization history and plant inulin production.</title>
        <authorList>
            <person name="Fan W."/>
            <person name="Wang S."/>
            <person name="Wang H."/>
            <person name="Wang A."/>
            <person name="Jiang F."/>
            <person name="Liu H."/>
            <person name="Zhao H."/>
            <person name="Xu D."/>
            <person name="Zhang Y."/>
        </authorList>
    </citation>
    <scope>NUCLEOTIDE SEQUENCE [LARGE SCALE GENOMIC DNA]</scope>
    <source>
        <strain evidence="2">cv. Yunnan</strain>
        <tissue evidence="1">Leaves</tissue>
    </source>
</reference>